<keyword evidence="6" id="KW-1185">Reference proteome</keyword>
<dbReference type="PANTHER" id="PTHR47435">
    <property type="entry name" value="KELCH REPEAT PROTEIN (AFU_ORTHOLOGUE AFUA_5G12780)"/>
    <property type="match status" value="1"/>
</dbReference>
<dbReference type="PANTHER" id="PTHR47435:SF4">
    <property type="entry name" value="KELCH REPEAT PROTEIN (AFU_ORTHOLOGUE AFUA_5G12780)"/>
    <property type="match status" value="1"/>
</dbReference>
<feature type="region of interest" description="Disordered" evidence="3">
    <location>
        <begin position="536"/>
        <end position="612"/>
    </location>
</feature>
<evidence type="ECO:0000256" key="3">
    <source>
        <dbReference type="SAM" id="MobiDB-lite"/>
    </source>
</evidence>
<feature type="compositionally biased region" description="Pro residues" evidence="3">
    <location>
        <begin position="550"/>
        <end position="561"/>
    </location>
</feature>
<evidence type="ECO:0000313" key="6">
    <source>
        <dbReference type="Proteomes" id="UP001172684"/>
    </source>
</evidence>
<evidence type="ECO:0008006" key="7">
    <source>
        <dbReference type="Google" id="ProtNLM"/>
    </source>
</evidence>
<sequence>MGNEGLLYNDLDHTSEGMPQLHANLSKSSSVPSVSGGVLWADELNKVFYLYGGEYQTNPEGFNLWAYDTINNTWYTAGPTNSIQRVAWGAGVAVNEIGAGFYLGGWLNENTVPGWRGTPVATNALIRYDFDTQQWTNSTGPDETGRAEGIMVYMPVSDGGLLISFGGVLDPYRNGTVVGDALSTIHIYDIRSGNWYVQTATGDIPEMRRSFCGGVTWADDKSSWNVYIYGGFGMPDNSTGYDDVYILSMPSFTWTKWYPTEAGEGNPHGMLSCNVVEGAQMLIIGGHFVQHERCDAMNIWGTHNLNLGKTGPEGAKWEAYYPNITEYRVPSEIIAKIGGRPDGGATVTEPTNGWGHRDLPVYFSRKEPIFDARTPTRPIPGPTTTSNSTAATGSKSNTAAIAGGAAGGGVALILLLALVLYCLHRKKKSKKPSELPPNAVHELATPVTVEPKSAFSHAQGRAPHDVRTDSGASAAAPYGTPLNAQPYSPIQPSPHSPYASQLQNPYPATPQSPPLAHVPQYISPVMAQPAQFQYAQPYDPTQHPSHLMHYPPPQPPEPSPSPTTYTDSHPESTEQTPAHFYPQPLKTRQASNEMPLVGDSPPPVRGRFREED</sequence>
<keyword evidence="4" id="KW-0812">Transmembrane</keyword>
<comment type="caution">
    <text evidence="5">The sequence shown here is derived from an EMBL/GenBank/DDBJ whole genome shotgun (WGS) entry which is preliminary data.</text>
</comment>
<feature type="compositionally biased region" description="Low complexity" evidence="3">
    <location>
        <begin position="382"/>
        <end position="394"/>
    </location>
</feature>
<accession>A0ABQ9NPZ8</accession>
<feature type="region of interest" description="Disordered" evidence="3">
    <location>
        <begin position="450"/>
        <end position="517"/>
    </location>
</feature>
<proteinExistence type="predicted"/>
<dbReference type="Gene3D" id="2.120.10.80">
    <property type="entry name" value="Kelch-type beta propeller"/>
    <property type="match status" value="1"/>
</dbReference>
<keyword evidence="4" id="KW-1133">Transmembrane helix</keyword>
<keyword evidence="2" id="KW-0408">Iron</keyword>
<gene>
    <name evidence="5" type="ORF">H2201_005428</name>
</gene>
<feature type="compositionally biased region" description="Low complexity" evidence="3">
    <location>
        <begin position="536"/>
        <end position="549"/>
    </location>
</feature>
<reference evidence="5" key="1">
    <citation type="submission" date="2022-10" db="EMBL/GenBank/DDBJ databases">
        <title>Culturing micro-colonial fungi from biological soil crusts in the Mojave desert and describing Neophaeococcomyces mojavensis, and introducing the new genera and species Taxawa tesnikishii.</title>
        <authorList>
            <person name="Kurbessoian T."/>
            <person name="Stajich J.E."/>
        </authorList>
    </citation>
    <scope>NUCLEOTIDE SEQUENCE</scope>
    <source>
        <strain evidence="5">TK_1</strain>
    </source>
</reference>
<organism evidence="5 6">
    <name type="scientific">Coniosporium apollinis</name>
    <dbReference type="NCBI Taxonomy" id="61459"/>
    <lineage>
        <taxon>Eukaryota</taxon>
        <taxon>Fungi</taxon>
        <taxon>Dikarya</taxon>
        <taxon>Ascomycota</taxon>
        <taxon>Pezizomycotina</taxon>
        <taxon>Dothideomycetes</taxon>
        <taxon>Dothideomycetes incertae sedis</taxon>
        <taxon>Coniosporium</taxon>
    </lineage>
</organism>
<evidence type="ECO:0000256" key="4">
    <source>
        <dbReference type="SAM" id="Phobius"/>
    </source>
</evidence>
<name>A0ABQ9NPZ8_9PEZI</name>
<evidence type="ECO:0000256" key="1">
    <source>
        <dbReference type="ARBA" id="ARBA00022737"/>
    </source>
</evidence>
<feature type="transmembrane region" description="Helical" evidence="4">
    <location>
        <begin position="399"/>
        <end position="423"/>
    </location>
</feature>
<evidence type="ECO:0000256" key="2">
    <source>
        <dbReference type="ARBA" id="ARBA00023004"/>
    </source>
</evidence>
<keyword evidence="4" id="KW-0472">Membrane</keyword>
<dbReference type="InterPro" id="IPR011043">
    <property type="entry name" value="Gal_Oxase/kelch_b-propeller"/>
</dbReference>
<dbReference type="Proteomes" id="UP001172684">
    <property type="component" value="Unassembled WGS sequence"/>
</dbReference>
<feature type="region of interest" description="Disordered" evidence="3">
    <location>
        <begin position="371"/>
        <end position="394"/>
    </location>
</feature>
<dbReference type="InterPro" id="IPR015915">
    <property type="entry name" value="Kelch-typ_b-propeller"/>
</dbReference>
<evidence type="ECO:0000313" key="5">
    <source>
        <dbReference type="EMBL" id="KAJ9663946.1"/>
    </source>
</evidence>
<keyword evidence="1" id="KW-0677">Repeat</keyword>
<dbReference type="SUPFAM" id="SSF50965">
    <property type="entry name" value="Galactose oxidase, central domain"/>
    <property type="match status" value="1"/>
</dbReference>
<protein>
    <recommendedName>
        <fullName evidence="7">Kelch repeat-containing protein</fullName>
    </recommendedName>
</protein>
<dbReference type="EMBL" id="JAPDRL010000040">
    <property type="protein sequence ID" value="KAJ9663946.1"/>
    <property type="molecule type" value="Genomic_DNA"/>
</dbReference>